<evidence type="ECO:0000313" key="10">
    <source>
        <dbReference type="EMBL" id="PWK17001.1"/>
    </source>
</evidence>
<sequence length="356" mass="41822">MSKRYKIQNANLGTSPGTLTYVGEEVNFETKVFWTEYNADFYKTHTFPKLGDFNLTLDADKTYWLNIDGIHEPKVIATVGEVFDLHPLVMEDILNTQQKPKFEYYDDEQLFITIKMMEFNPYTREIEVEHLSFILGEGFVISFQEERTKDVFEPILQRLKTSAGKTRRNGADYLLYALIDLVVDNYFVVLEQVSENMERLEEDILTSAKQKSLNELYGIKRELTLMRKTVFPLREMLFNLIREEAPLITPNTSLYLRDVHDHVTQVLETVDSYRELVASLMDLYLSQASNRMNNVMKVLTVISVIFMPLTFVAGIYGMNFDNMPELHWQYGYYYVWGFMILSVIGMLIYFKKKEWL</sequence>
<dbReference type="InterPro" id="IPR002523">
    <property type="entry name" value="MgTranspt_CorA/ZnTranspt_ZntB"/>
</dbReference>
<name>A0A316DFL7_9BACT</name>
<organism evidence="10 11">
    <name type="scientific">Arcicella aurantiaca</name>
    <dbReference type="NCBI Taxonomy" id="591202"/>
    <lineage>
        <taxon>Bacteria</taxon>
        <taxon>Pseudomonadati</taxon>
        <taxon>Bacteroidota</taxon>
        <taxon>Cytophagia</taxon>
        <taxon>Cytophagales</taxon>
        <taxon>Flectobacillaceae</taxon>
        <taxon>Arcicella</taxon>
    </lineage>
</organism>
<comment type="similarity">
    <text evidence="2 8">Belongs to the CorA metal ion transporter (MIT) (TC 1.A.35) family.</text>
</comment>
<dbReference type="CDD" id="cd12828">
    <property type="entry name" value="TmCorA-like_1"/>
    <property type="match status" value="1"/>
</dbReference>
<dbReference type="GO" id="GO:0050897">
    <property type="term" value="F:cobalt ion binding"/>
    <property type="evidence" value="ECO:0007669"/>
    <property type="project" value="TreeGrafter"/>
</dbReference>
<dbReference type="NCBIfam" id="TIGR00383">
    <property type="entry name" value="corA"/>
    <property type="match status" value="1"/>
</dbReference>
<dbReference type="SUPFAM" id="SSF144083">
    <property type="entry name" value="Magnesium transport protein CorA, transmembrane region"/>
    <property type="match status" value="1"/>
</dbReference>
<feature type="transmembrane region" description="Helical" evidence="8">
    <location>
        <begin position="298"/>
        <end position="318"/>
    </location>
</feature>
<dbReference type="GO" id="GO:0000287">
    <property type="term" value="F:magnesium ion binding"/>
    <property type="evidence" value="ECO:0007669"/>
    <property type="project" value="TreeGrafter"/>
</dbReference>
<evidence type="ECO:0000256" key="5">
    <source>
        <dbReference type="ARBA" id="ARBA00022692"/>
    </source>
</evidence>
<dbReference type="Pfam" id="PF01544">
    <property type="entry name" value="CorA"/>
    <property type="match status" value="1"/>
</dbReference>
<keyword evidence="7 8" id="KW-0472">Membrane</keyword>
<keyword evidence="8" id="KW-0406">Ion transport</keyword>
<keyword evidence="8" id="KW-0460">Magnesium</keyword>
<dbReference type="InterPro" id="IPR045863">
    <property type="entry name" value="CorA_TM1_TM2"/>
</dbReference>
<keyword evidence="6 8" id="KW-1133">Transmembrane helix</keyword>
<dbReference type="FunFam" id="1.20.58.340:FF:000012">
    <property type="entry name" value="Magnesium transport protein CorA"/>
    <property type="match status" value="1"/>
</dbReference>
<comment type="caution">
    <text evidence="10">The sequence shown here is derived from an EMBL/GenBank/DDBJ whole genome shotgun (WGS) entry which is preliminary data.</text>
</comment>
<dbReference type="GO" id="GO:0015095">
    <property type="term" value="F:magnesium ion transmembrane transporter activity"/>
    <property type="evidence" value="ECO:0007669"/>
    <property type="project" value="UniProtKB-UniRule"/>
</dbReference>
<dbReference type="OrthoDB" id="9803416at2"/>
<evidence type="ECO:0000256" key="2">
    <source>
        <dbReference type="ARBA" id="ARBA00009765"/>
    </source>
</evidence>
<dbReference type="Proteomes" id="UP000245489">
    <property type="component" value="Unassembled WGS sequence"/>
</dbReference>
<evidence type="ECO:0000256" key="1">
    <source>
        <dbReference type="ARBA" id="ARBA00004651"/>
    </source>
</evidence>
<keyword evidence="9" id="KW-0175">Coiled coil</keyword>
<proteinExistence type="inferred from homology"/>
<dbReference type="AlphaFoldDB" id="A0A316DFL7"/>
<dbReference type="PANTHER" id="PTHR46494:SF1">
    <property type="entry name" value="CORA FAMILY METAL ION TRANSPORTER (EUROFUNG)"/>
    <property type="match status" value="1"/>
</dbReference>
<evidence type="ECO:0000313" key="11">
    <source>
        <dbReference type="Proteomes" id="UP000245489"/>
    </source>
</evidence>
<dbReference type="RefSeq" id="WP_109745203.1">
    <property type="nucleotide sequence ID" value="NZ_QGGO01000039.1"/>
</dbReference>
<dbReference type="SUPFAM" id="SSF143865">
    <property type="entry name" value="CorA soluble domain-like"/>
    <property type="match status" value="1"/>
</dbReference>
<dbReference type="Gene3D" id="3.30.460.20">
    <property type="entry name" value="CorA soluble domain-like"/>
    <property type="match status" value="1"/>
</dbReference>
<evidence type="ECO:0000256" key="9">
    <source>
        <dbReference type="SAM" id="Coils"/>
    </source>
</evidence>
<dbReference type="GO" id="GO:0005886">
    <property type="term" value="C:plasma membrane"/>
    <property type="evidence" value="ECO:0007669"/>
    <property type="project" value="UniProtKB-SubCell"/>
</dbReference>
<comment type="subcellular location">
    <subcellularLocation>
        <location evidence="1">Cell membrane</location>
        <topology evidence="1">Multi-pass membrane protein</topology>
    </subcellularLocation>
    <subcellularLocation>
        <location evidence="8">Membrane</location>
        <topology evidence="8">Multi-pass membrane protein</topology>
    </subcellularLocation>
</comment>
<protein>
    <recommendedName>
        <fullName evidence="8">Magnesium transport protein CorA</fullName>
    </recommendedName>
</protein>
<keyword evidence="5 8" id="KW-0812">Transmembrane</keyword>
<dbReference type="InterPro" id="IPR004488">
    <property type="entry name" value="Mg/Co-transport_prot_CorA"/>
</dbReference>
<feature type="transmembrane region" description="Helical" evidence="8">
    <location>
        <begin position="330"/>
        <end position="350"/>
    </location>
</feature>
<evidence type="ECO:0000256" key="4">
    <source>
        <dbReference type="ARBA" id="ARBA00022475"/>
    </source>
</evidence>
<reference evidence="10 11" key="1">
    <citation type="submission" date="2018-05" db="EMBL/GenBank/DDBJ databases">
        <title>Genomic Encyclopedia of Archaeal and Bacterial Type Strains, Phase II (KMG-II): from individual species to whole genera.</title>
        <authorList>
            <person name="Goeker M."/>
        </authorList>
    </citation>
    <scope>NUCLEOTIDE SEQUENCE [LARGE SCALE GENOMIC DNA]</scope>
    <source>
        <strain evidence="10 11">DSM 22214</strain>
    </source>
</reference>
<evidence type="ECO:0000256" key="7">
    <source>
        <dbReference type="ARBA" id="ARBA00023136"/>
    </source>
</evidence>
<dbReference type="PANTHER" id="PTHR46494">
    <property type="entry name" value="CORA FAMILY METAL ION TRANSPORTER (EUROFUNG)"/>
    <property type="match status" value="1"/>
</dbReference>
<evidence type="ECO:0000256" key="8">
    <source>
        <dbReference type="RuleBase" id="RU362010"/>
    </source>
</evidence>
<keyword evidence="4 8" id="KW-1003">Cell membrane</keyword>
<keyword evidence="11" id="KW-1185">Reference proteome</keyword>
<dbReference type="EMBL" id="QGGO01000039">
    <property type="protein sequence ID" value="PWK17001.1"/>
    <property type="molecule type" value="Genomic_DNA"/>
</dbReference>
<dbReference type="InterPro" id="IPR045861">
    <property type="entry name" value="CorA_cytoplasmic_dom"/>
</dbReference>
<dbReference type="Gene3D" id="1.20.58.340">
    <property type="entry name" value="Magnesium transport protein CorA, transmembrane region"/>
    <property type="match status" value="2"/>
</dbReference>
<keyword evidence="3 8" id="KW-0813">Transport</keyword>
<feature type="coiled-coil region" evidence="9">
    <location>
        <begin position="183"/>
        <end position="210"/>
    </location>
</feature>
<dbReference type="GO" id="GO:0015087">
    <property type="term" value="F:cobalt ion transmembrane transporter activity"/>
    <property type="evidence" value="ECO:0007669"/>
    <property type="project" value="UniProtKB-UniRule"/>
</dbReference>
<evidence type="ECO:0000256" key="3">
    <source>
        <dbReference type="ARBA" id="ARBA00022448"/>
    </source>
</evidence>
<comment type="function">
    <text evidence="8">Mediates influx of magnesium ions.</text>
</comment>
<gene>
    <name evidence="8" type="primary">corA</name>
    <name evidence="10" type="ORF">LV89_04555</name>
</gene>
<evidence type="ECO:0000256" key="6">
    <source>
        <dbReference type="ARBA" id="ARBA00022989"/>
    </source>
</evidence>
<accession>A0A316DFL7</accession>